<evidence type="ECO:0000256" key="7">
    <source>
        <dbReference type="ARBA" id="ARBA00023141"/>
    </source>
</evidence>
<dbReference type="InterPro" id="IPR044643">
    <property type="entry name" value="TrpF_fam"/>
</dbReference>
<dbReference type="UniPathway" id="UPA00035">
    <property type="reaction ID" value="UER00042"/>
</dbReference>
<dbReference type="InterPro" id="IPR011060">
    <property type="entry name" value="RibuloseP-bd_barrel"/>
</dbReference>
<name>A0A1G8BS48_ANETH</name>
<evidence type="ECO:0000313" key="11">
    <source>
        <dbReference type="EMBL" id="QYY43862.1"/>
    </source>
</evidence>
<dbReference type="Pfam" id="PF00697">
    <property type="entry name" value="PRAI"/>
    <property type="match status" value="1"/>
</dbReference>
<evidence type="ECO:0000256" key="5">
    <source>
        <dbReference type="ARBA" id="ARBA00022605"/>
    </source>
</evidence>
<dbReference type="GO" id="GO:0000162">
    <property type="term" value="P:L-tryptophan biosynthetic process"/>
    <property type="evidence" value="ECO:0007669"/>
    <property type="project" value="UniProtKB-UniRule"/>
</dbReference>
<evidence type="ECO:0000256" key="4">
    <source>
        <dbReference type="ARBA" id="ARBA00022272"/>
    </source>
</evidence>
<keyword evidence="5 9" id="KW-0028">Amino-acid biosynthesis</keyword>
<dbReference type="Gene3D" id="3.20.20.70">
    <property type="entry name" value="Aldolase class I"/>
    <property type="match status" value="1"/>
</dbReference>
<organism evidence="12 13">
    <name type="scientific">Aneurinibacillus thermoaerophilus</name>
    <dbReference type="NCBI Taxonomy" id="143495"/>
    <lineage>
        <taxon>Bacteria</taxon>
        <taxon>Bacillati</taxon>
        <taxon>Bacillota</taxon>
        <taxon>Bacilli</taxon>
        <taxon>Bacillales</taxon>
        <taxon>Paenibacillaceae</taxon>
        <taxon>Aneurinibacillus group</taxon>
        <taxon>Aneurinibacillus</taxon>
    </lineage>
</organism>
<keyword evidence="6 9" id="KW-0822">Tryptophan biosynthesis</keyword>
<keyword evidence="7 9" id="KW-0057">Aromatic amino acid biosynthesis</keyword>
<dbReference type="HAMAP" id="MF_00135">
    <property type="entry name" value="PRAI"/>
    <property type="match status" value="1"/>
</dbReference>
<feature type="domain" description="N-(5'phosphoribosyl) anthranilate isomerase (PRAI)" evidence="10">
    <location>
        <begin position="6"/>
        <end position="217"/>
    </location>
</feature>
<dbReference type="EC" id="5.3.1.24" evidence="3 9"/>
<evidence type="ECO:0000256" key="3">
    <source>
        <dbReference type="ARBA" id="ARBA00012572"/>
    </source>
</evidence>
<gene>
    <name evidence="9" type="primary">trpF</name>
    <name evidence="11" type="ORF">K3F53_06595</name>
    <name evidence="12" type="ORF">SAMN04489735_102126</name>
</gene>
<comment type="pathway">
    <text evidence="2 9">Amino-acid biosynthesis; L-tryptophan biosynthesis; L-tryptophan from chorismate: step 3/5.</text>
</comment>
<evidence type="ECO:0000313" key="12">
    <source>
        <dbReference type="EMBL" id="SDH35893.1"/>
    </source>
</evidence>
<dbReference type="EMBL" id="CP080764">
    <property type="protein sequence ID" value="QYY43862.1"/>
    <property type="molecule type" value="Genomic_DNA"/>
</dbReference>
<protein>
    <recommendedName>
        <fullName evidence="4 9">N-(5'-phosphoribosyl)anthranilate isomerase</fullName>
        <shortName evidence="9">PRAI</shortName>
        <ecNumber evidence="3 9">5.3.1.24</ecNumber>
    </recommendedName>
</protein>
<evidence type="ECO:0000256" key="9">
    <source>
        <dbReference type="HAMAP-Rule" id="MF_00135"/>
    </source>
</evidence>
<dbReference type="GeneID" id="97141035"/>
<dbReference type="Proteomes" id="UP000826616">
    <property type="component" value="Chromosome"/>
</dbReference>
<dbReference type="InterPro" id="IPR013785">
    <property type="entry name" value="Aldolase_TIM"/>
</dbReference>
<comment type="catalytic activity">
    <reaction evidence="1 9">
        <text>N-(5-phospho-beta-D-ribosyl)anthranilate = 1-(2-carboxyphenylamino)-1-deoxy-D-ribulose 5-phosphate</text>
        <dbReference type="Rhea" id="RHEA:21540"/>
        <dbReference type="ChEBI" id="CHEBI:18277"/>
        <dbReference type="ChEBI" id="CHEBI:58613"/>
        <dbReference type="EC" id="5.3.1.24"/>
    </reaction>
</comment>
<dbReference type="InterPro" id="IPR001240">
    <property type="entry name" value="PRAI_dom"/>
</dbReference>
<evidence type="ECO:0000256" key="6">
    <source>
        <dbReference type="ARBA" id="ARBA00022822"/>
    </source>
</evidence>
<evidence type="ECO:0000256" key="2">
    <source>
        <dbReference type="ARBA" id="ARBA00004664"/>
    </source>
</evidence>
<dbReference type="OrthoDB" id="9786954at2"/>
<dbReference type="PANTHER" id="PTHR42894">
    <property type="entry name" value="N-(5'-PHOSPHORIBOSYL)ANTHRANILATE ISOMERASE"/>
    <property type="match status" value="1"/>
</dbReference>
<sequence length="228" mass="25565">MRPLLKICGITEEATLALIAERNLHVDQLGFVFAESRRKVTPAEWERLAHTVPFGARSVGVFVNPSLQEIAEVFRAAPLDIIQLHGDETPEFCREVRRRFKCAVTKTFSISDGKEERRGQDGTRHVIEYAGTVDYVLLDTACGARRGGTGRTFAWERIEEYHTWAKAHNLPLLVAGGLNAGNIAALLRRYRPDGVDISSGAETQGRKDIEKIQTIIERMDEYEQSAVE</sequence>
<dbReference type="CDD" id="cd00405">
    <property type="entry name" value="PRAI"/>
    <property type="match status" value="1"/>
</dbReference>
<dbReference type="GO" id="GO:0004640">
    <property type="term" value="F:phosphoribosylanthranilate isomerase activity"/>
    <property type="evidence" value="ECO:0007669"/>
    <property type="project" value="UniProtKB-UniRule"/>
</dbReference>
<accession>A0A1G8BS48</accession>
<evidence type="ECO:0000256" key="8">
    <source>
        <dbReference type="ARBA" id="ARBA00023235"/>
    </source>
</evidence>
<evidence type="ECO:0000256" key="1">
    <source>
        <dbReference type="ARBA" id="ARBA00001164"/>
    </source>
</evidence>
<proteinExistence type="inferred from homology"/>
<keyword evidence="8 9" id="KW-0413">Isomerase</keyword>
<keyword evidence="14" id="KW-1185">Reference proteome</keyword>
<comment type="similarity">
    <text evidence="9">Belongs to the TrpF family.</text>
</comment>
<dbReference type="Proteomes" id="UP000198956">
    <property type="component" value="Unassembled WGS sequence"/>
</dbReference>
<dbReference type="PANTHER" id="PTHR42894:SF1">
    <property type="entry name" value="N-(5'-PHOSPHORIBOSYL)ANTHRANILATE ISOMERASE"/>
    <property type="match status" value="1"/>
</dbReference>
<dbReference type="RefSeq" id="WP_057899292.1">
    <property type="nucleotide sequence ID" value="NZ_CP080764.1"/>
</dbReference>
<dbReference type="SUPFAM" id="SSF51366">
    <property type="entry name" value="Ribulose-phoshate binding barrel"/>
    <property type="match status" value="1"/>
</dbReference>
<evidence type="ECO:0000313" key="13">
    <source>
        <dbReference type="Proteomes" id="UP000198956"/>
    </source>
</evidence>
<reference evidence="12 13" key="1">
    <citation type="submission" date="2016-10" db="EMBL/GenBank/DDBJ databases">
        <authorList>
            <person name="de Groot N.N."/>
        </authorList>
    </citation>
    <scope>NUCLEOTIDE SEQUENCE [LARGE SCALE GENOMIC DNA]</scope>
    <source>
        <strain evidence="12 13">L 420-91</strain>
    </source>
</reference>
<evidence type="ECO:0000259" key="10">
    <source>
        <dbReference type="Pfam" id="PF00697"/>
    </source>
</evidence>
<reference evidence="11 14" key="2">
    <citation type="submission" date="2021-08" db="EMBL/GenBank/DDBJ databases">
        <title>Complete genome sequence of the strain Aneurinibacillus thermoaerophilus CCM 8960.</title>
        <authorList>
            <person name="Musilova J."/>
            <person name="Kourilova X."/>
            <person name="Pernicova I."/>
            <person name="Bezdicek M."/>
            <person name="Lengerova M."/>
            <person name="Obruca S."/>
            <person name="Sedlar K."/>
        </authorList>
    </citation>
    <scope>NUCLEOTIDE SEQUENCE [LARGE SCALE GENOMIC DNA]</scope>
    <source>
        <strain evidence="11 14">CCM 8960</strain>
    </source>
</reference>
<dbReference type="AlphaFoldDB" id="A0A1G8BS48"/>
<evidence type="ECO:0000313" key="14">
    <source>
        <dbReference type="Proteomes" id="UP000826616"/>
    </source>
</evidence>
<dbReference type="EMBL" id="FNDE01000021">
    <property type="protein sequence ID" value="SDH35893.1"/>
    <property type="molecule type" value="Genomic_DNA"/>
</dbReference>